<proteinExistence type="inferred from homology"/>
<evidence type="ECO:0000256" key="11">
    <source>
        <dbReference type="ARBA" id="ARBA00049091"/>
    </source>
</evidence>
<evidence type="ECO:0000259" key="13">
    <source>
        <dbReference type="PROSITE" id="PS51352"/>
    </source>
</evidence>
<feature type="signal peptide" evidence="12">
    <location>
        <begin position="1"/>
        <end position="22"/>
    </location>
</feature>
<comment type="function">
    <text evidence="1">Thiol-specific peroxidase that catalyzes the reduction of hydrogen peroxide and organic hydroperoxides to water and alcohols, respectively. Plays a role in cell protection against oxidative stress by detoxifying peroxides and as sensor of hydrogen peroxide-mediated signaling events.</text>
</comment>
<evidence type="ECO:0000256" key="3">
    <source>
        <dbReference type="ARBA" id="ARBA00022559"/>
    </source>
</evidence>
<dbReference type="Pfam" id="PF00578">
    <property type="entry name" value="AhpC-TSA"/>
    <property type="match status" value="1"/>
</dbReference>
<dbReference type="InterPro" id="IPR036249">
    <property type="entry name" value="Thioredoxin-like_sf"/>
</dbReference>
<dbReference type="GO" id="GO:0045454">
    <property type="term" value="P:cell redox homeostasis"/>
    <property type="evidence" value="ECO:0007669"/>
    <property type="project" value="TreeGrafter"/>
</dbReference>
<gene>
    <name evidence="14" type="ORF">SAMN04488038_101426</name>
</gene>
<evidence type="ECO:0000313" key="14">
    <source>
        <dbReference type="EMBL" id="SEP76752.1"/>
    </source>
</evidence>
<evidence type="ECO:0000313" key="15">
    <source>
        <dbReference type="Proteomes" id="UP000199233"/>
    </source>
</evidence>
<dbReference type="InterPro" id="IPR000866">
    <property type="entry name" value="AhpC/TSA"/>
</dbReference>
<evidence type="ECO:0000256" key="9">
    <source>
        <dbReference type="ARBA" id="ARBA00038489"/>
    </source>
</evidence>
<dbReference type="PROSITE" id="PS51352">
    <property type="entry name" value="THIOREDOXIN_2"/>
    <property type="match status" value="1"/>
</dbReference>
<protein>
    <recommendedName>
        <fullName evidence="2">thioredoxin-dependent peroxiredoxin</fullName>
        <ecNumber evidence="2">1.11.1.24</ecNumber>
    </recommendedName>
    <alternativeName>
        <fullName evidence="8">Thioredoxin peroxidase</fullName>
    </alternativeName>
    <alternativeName>
        <fullName evidence="10">Thioredoxin-dependent peroxiredoxin Bcp</fullName>
    </alternativeName>
</protein>
<dbReference type="STRING" id="489703.SAMN04488038_101426"/>
<dbReference type="GO" id="GO:0008379">
    <property type="term" value="F:thioredoxin peroxidase activity"/>
    <property type="evidence" value="ECO:0007669"/>
    <property type="project" value="TreeGrafter"/>
</dbReference>
<comment type="similarity">
    <text evidence="9">Belongs to the peroxiredoxin family. BCP/PrxQ subfamily.</text>
</comment>
<evidence type="ECO:0000256" key="10">
    <source>
        <dbReference type="ARBA" id="ARBA00042639"/>
    </source>
</evidence>
<evidence type="ECO:0000256" key="12">
    <source>
        <dbReference type="SAM" id="SignalP"/>
    </source>
</evidence>
<evidence type="ECO:0000256" key="1">
    <source>
        <dbReference type="ARBA" id="ARBA00003330"/>
    </source>
</evidence>
<evidence type="ECO:0000256" key="5">
    <source>
        <dbReference type="ARBA" id="ARBA00023002"/>
    </source>
</evidence>
<feature type="domain" description="Thioredoxin" evidence="13">
    <location>
        <begin position="24"/>
        <end position="176"/>
    </location>
</feature>
<keyword evidence="15" id="KW-1185">Reference proteome</keyword>
<evidence type="ECO:0000256" key="8">
    <source>
        <dbReference type="ARBA" id="ARBA00032824"/>
    </source>
</evidence>
<keyword evidence="7" id="KW-0676">Redox-active center</keyword>
<dbReference type="InterPro" id="IPR013766">
    <property type="entry name" value="Thioredoxin_domain"/>
</dbReference>
<comment type="catalytic activity">
    <reaction evidence="11">
        <text>a hydroperoxide + [thioredoxin]-dithiol = an alcohol + [thioredoxin]-disulfide + H2O</text>
        <dbReference type="Rhea" id="RHEA:62620"/>
        <dbReference type="Rhea" id="RHEA-COMP:10698"/>
        <dbReference type="Rhea" id="RHEA-COMP:10700"/>
        <dbReference type="ChEBI" id="CHEBI:15377"/>
        <dbReference type="ChEBI" id="CHEBI:29950"/>
        <dbReference type="ChEBI" id="CHEBI:30879"/>
        <dbReference type="ChEBI" id="CHEBI:35924"/>
        <dbReference type="ChEBI" id="CHEBI:50058"/>
        <dbReference type="EC" id="1.11.1.24"/>
    </reaction>
</comment>
<dbReference type="GO" id="GO:0034599">
    <property type="term" value="P:cellular response to oxidative stress"/>
    <property type="evidence" value="ECO:0007669"/>
    <property type="project" value="TreeGrafter"/>
</dbReference>
<dbReference type="PANTHER" id="PTHR42801:SF4">
    <property type="entry name" value="AHPC_TSA FAMILY PROTEIN"/>
    <property type="match status" value="1"/>
</dbReference>
<evidence type="ECO:0000256" key="6">
    <source>
        <dbReference type="ARBA" id="ARBA00023157"/>
    </source>
</evidence>
<dbReference type="OrthoDB" id="5572803at2"/>
<keyword evidence="3" id="KW-0575">Peroxidase</keyword>
<feature type="chain" id="PRO_5011520126" description="thioredoxin-dependent peroxiredoxin" evidence="12">
    <location>
        <begin position="23"/>
        <end position="182"/>
    </location>
</feature>
<reference evidence="14 15" key="1">
    <citation type="submission" date="2016-10" db="EMBL/GenBank/DDBJ databases">
        <authorList>
            <person name="de Groot N.N."/>
        </authorList>
    </citation>
    <scope>NUCLEOTIDE SEQUENCE [LARGE SCALE GENOMIC DNA]</scope>
    <source>
        <strain evidence="14 15">DSM 25927</strain>
    </source>
</reference>
<dbReference type="Gene3D" id="3.40.30.10">
    <property type="entry name" value="Glutaredoxin"/>
    <property type="match status" value="1"/>
</dbReference>
<name>A0A1H9AJ04_9GAMM</name>
<dbReference type="CDD" id="cd03017">
    <property type="entry name" value="PRX_BCP"/>
    <property type="match status" value="1"/>
</dbReference>
<dbReference type="EC" id="1.11.1.24" evidence="2"/>
<dbReference type="PANTHER" id="PTHR42801">
    <property type="entry name" value="THIOREDOXIN-DEPENDENT PEROXIDE REDUCTASE"/>
    <property type="match status" value="1"/>
</dbReference>
<keyword evidence="6" id="KW-1015">Disulfide bond</keyword>
<dbReference type="SUPFAM" id="SSF52833">
    <property type="entry name" value="Thioredoxin-like"/>
    <property type="match status" value="1"/>
</dbReference>
<dbReference type="GO" id="GO:0005737">
    <property type="term" value="C:cytoplasm"/>
    <property type="evidence" value="ECO:0007669"/>
    <property type="project" value="TreeGrafter"/>
</dbReference>
<keyword evidence="5" id="KW-0560">Oxidoreductase</keyword>
<keyword evidence="12" id="KW-0732">Signal</keyword>
<dbReference type="EMBL" id="FOFS01000001">
    <property type="protein sequence ID" value="SEP76752.1"/>
    <property type="molecule type" value="Genomic_DNA"/>
</dbReference>
<keyword evidence="4" id="KW-0049">Antioxidant</keyword>
<organism evidence="14 15">
    <name type="scientific">Solimonas aquatica</name>
    <dbReference type="NCBI Taxonomy" id="489703"/>
    <lineage>
        <taxon>Bacteria</taxon>
        <taxon>Pseudomonadati</taxon>
        <taxon>Pseudomonadota</taxon>
        <taxon>Gammaproteobacteria</taxon>
        <taxon>Nevskiales</taxon>
        <taxon>Nevskiaceae</taxon>
        <taxon>Solimonas</taxon>
    </lineage>
</organism>
<dbReference type="InterPro" id="IPR050924">
    <property type="entry name" value="Peroxiredoxin_BCP/PrxQ"/>
</dbReference>
<evidence type="ECO:0000256" key="7">
    <source>
        <dbReference type="ARBA" id="ARBA00023284"/>
    </source>
</evidence>
<dbReference type="Proteomes" id="UP000199233">
    <property type="component" value="Unassembled WGS sequence"/>
</dbReference>
<sequence length="182" mass="19358">MRSLKLFLALMLSLSASAPALAALANGSTAPDFTAPASLAGKDYSFALAEALKKGPVVVYFYPKAFTSGCTVEAHLFAKAMPEYQKLGASVIGVSSDDVQTLHKFSLSECGGKFPVAADPDTRIMSAWDAKLPMVNYASRISYVVTPDGKVLYSYSAMDPSQHVQNTLAAIKQWQAEQGGKP</sequence>
<evidence type="ECO:0000256" key="2">
    <source>
        <dbReference type="ARBA" id="ARBA00013017"/>
    </source>
</evidence>
<accession>A0A1H9AJ04</accession>
<evidence type="ECO:0000256" key="4">
    <source>
        <dbReference type="ARBA" id="ARBA00022862"/>
    </source>
</evidence>
<dbReference type="AlphaFoldDB" id="A0A1H9AJ04"/>